<dbReference type="Pfam" id="PF13006">
    <property type="entry name" value="Nterm_IS4"/>
    <property type="match status" value="1"/>
</dbReference>
<dbReference type="InterPro" id="IPR047952">
    <property type="entry name" value="Transpos_IS4"/>
</dbReference>
<sequence>MHPWIGLSDEVRLGLLTEWIVPELVDEVLTACGRLDAKPRPLSSRFMVYYVLALALFQQDSYDDVAENLVGALGEMDQSVPNKSSFTRARQQLGAAPVEGVFRRVAGAIAPRTLEAAFWRGMRVAAVDGFLLDVPENDTTRAAFGGQVDSVGRPIGFPQARVVTLTETGTHATIDARIGSFKGGGGEPALATEMAGSAAGMLVIMDRAFPGVALWKAYTRAGAHLLIRARTFVAAKPMEVLPDGTYLTRMNLAGQRRSHPGGVTVRVIDYQVDGGETARLLTDLLDPESWPAEELAALYHERWEVESAYRQLKTCQRGKTEVLRSASPELVRQEIWAHLTLHHCLNRIIMRLADGEGLDPDRISFVKVLKHTRRSVVLQAGQSTRRLGQFMKRMATKVVRKLDNGLRRLRAADRYTRHPVSQYIVRKKDQVRRGTRRVPEKVITLTPAILQ</sequence>
<dbReference type="AlphaFoldDB" id="A0A918YPR9"/>
<evidence type="ECO:0000313" key="3">
    <source>
        <dbReference type="EMBL" id="GHE11371.1"/>
    </source>
</evidence>
<comment type="caution">
    <text evidence="3">The sequence shown here is derived from an EMBL/GenBank/DDBJ whole genome shotgun (WGS) entry which is preliminary data.</text>
</comment>
<dbReference type="SUPFAM" id="SSF53098">
    <property type="entry name" value="Ribonuclease H-like"/>
    <property type="match status" value="1"/>
</dbReference>
<dbReference type="InterPro" id="IPR024473">
    <property type="entry name" value="Transposases_IS4_N"/>
</dbReference>
<reference evidence="3" key="2">
    <citation type="submission" date="2020-09" db="EMBL/GenBank/DDBJ databases">
        <authorList>
            <person name="Sun Q."/>
            <person name="Ohkuma M."/>
        </authorList>
    </citation>
    <scope>NUCLEOTIDE SEQUENCE</scope>
    <source>
        <strain evidence="3">JCM 4714</strain>
    </source>
</reference>
<dbReference type="GO" id="GO:0004803">
    <property type="term" value="F:transposase activity"/>
    <property type="evidence" value="ECO:0007669"/>
    <property type="project" value="InterPro"/>
</dbReference>
<dbReference type="EMBL" id="BMVG01000028">
    <property type="protein sequence ID" value="GHE11371.1"/>
    <property type="molecule type" value="Genomic_DNA"/>
</dbReference>
<feature type="domain" description="Transposase IS4 N-terminal" evidence="2">
    <location>
        <begin position="12"/>
        <end position="103"/>
    </location>
</feature>
<name>A0A918YPR9_9ACTN</name>
<organism evidence="3 4">
    <name type="scientific">Streptomyces alanosinicus</name>
    <dbReference type="NCBI Taxonomy" id="68171"/>
    <lineage>
        <taxon>Bacteria</taxon>
        <taxon>Bacillati</taxon>
        <taxon>Actinomycetota</taxon>
        <taxon>Actinomycetes</taxon>
        <taxon>Kitasatosporales</taxon>
        <taxon>Streptomycetaceae</taxon>
        <taxon>Streptomyces</taxon>
    </lineage>
</organism>
<accession>A0A918YPR9</accession>
<dbReference type="PANTHER" id="PTHR37529:SF1">
    <property type="entry name" value="TRANSPOSASE INSG FOR INSERTION SEQUENCE ELEMENT IS4-RELATED"/>
    <property type="match status" value="1"/>
</dbReference>
<feature type="domain" description="Transposase IS4-like" evidence="1">
    <location>
        <begin position="120"/>
        <end position="337"/>
    </location>
</feature>
<dbReference type="Pfam" id="PF01609">
    <property type="entry name" value="DDE_Tnp_1"/>
    <property type="match status" value="1"/>
</dbReference>
<proteinExistence type="predicted"/>
<gene>
    <name evidence="3" type="ORF">GCM10010339_70820</name>
</gene>
<reference evidence="3" key="1">
    <citation type="journal article" date="2014" name="Int. J. Syst. Evol. Microbiol.">
        <title>Complete genome sequence of Corynebacterium casei LMG S-19264T (=DSM 44701T), isolated from a smear-ripened cheese.</title>
        <authorList>
            <consortium name="US DOE Joint Genome Institute (JGI-PGF)"/>
            <person name="Walter F."/>
            <person name="Albersmeier A."/>
            <person name="Kalinowski J."/>
            <person name="Ruckert C."/>
        </authorList>
    </citation>
    <scope>NUCLEOTIDE SEQUENCE</scope>
    <source>
        <strain evidence="3">JCM 4714</strain>
    </source>
</reference>
<dbReference type="NCBIfam" id="NF033592">
    <property type="entry name" value="transpos_IS4_1"/>
    <property type="match status" value="1"/>
</dbReference>
<dbReference type="RefSeq" id="WP_189957717.1">
    <property type="nucleotide sequence ID" value="NZ_BMVG01000028.1"/>
</dbReference>
<dbReference type="GO" id="GO:0006313">
    <property type="term" value="P:DNA transposition"/>
    <property type="evidence" value="ECO:0007669"/>
    <property type="project" value="InterPro"/>
</dbReference>
<dbReference type="Proteomes" id="UP000655443">
    <property type="component" value="Unassembled WGS sequence"/>
</dbReference>
<evidence type="ECO:0000313" key="4">
    <source>
        <dbReference type="Proteomes" id="UP000655443"/>
    </source>
</evidence>
<keyword evidence="4" id="KW-1185">Reference proteome</keyword>
<evidence type="ECO:0000259" key="1">
    <source>
        <dbReference type="Pfam" id="PF01609"/>
    </source>
</evidence>
<dbReference type="InterPro" id="IPR012337">
    <property type="entry name" value="RNaseH-like_sf"/>
</dbReference>
<evidence type="ECO:0000259" key="2">
    <source>
        <dbReference type="Pfam" id="PF13006"/>
    </source>
</evidence>
<dbReference type="PANTHER" id="PTHR37529">
    <property type="entry name" value="TRANSPOSASE INSG FOR INSERTION SEQUENCE ELEMENT IS4-RELATED"/>
    <property type="match status" value="1"/>
</dbReference>
<protein>
    <submittedName>
        <fullName evidence="3">Transposase</fullName>
    </submittedName>
</protein>
<dbReference type="InterPro" id="IPR002559">
    <property type="entry name" value="Transposase_11"/>
</dbReference>
<dbReference type="GO" id="GO:0003677">
    <property type="term" value="F:DNA binding"/>
    <property type="evidence" value="ECO:0007669"/>
    <property type="project" value="InterPro"/>
</dbReference>